<evidence type="ECO:0000313" key="2">
    <source>
        <dbReference type="EMBL" id="KAL0636861.1"/>
    </source>
</evidence>
<dbReference type="EMBL" id="JBBBZM010000042">
    <property type="protein sequence ID" value="KAL0636861.1"/>
    <property type="molecule type" value="Genomic_DNA"/>
</dbReference>
<dbReference type="Proteomes" id="UP001447188">
    <property type="component" value="Unassembled WGS sequence"/>
</dbReference>
<feature type="region of interest" description="Disordered" evidence="1">
    <location>
        <begin position="47"/>
        <end position="79"/>
    </location>
</feature>
<reference evidence="2 3" key="1">
    <citation type="submission" date="2024-02" db="EMBL/GenBank/DDBJ databases">
        <title>Discinaceae phylogenomics.</title>
        <authorList>
            <person name="Dirks A.C."/>
            <person name="James T.Y."/>
        </authorList>
    </citation>
    <scope>NUCLEOTIDE SEQUENCE [LARGE SCALE GENOMIC DNA]</scope>
    <source>
        <strain evidence="2 3">ACD0624</strain>
    </source>
</reference>
<name>A0ABR3GLQ6_9PEZI</name>
<feature type="compositionally biased region" description="Basic and acidic residues" evidence="1">
    <location>
        <begin position="61"/>
        <end position="70"/>
    </location>
</feature>
<feature type="region of interest" description="Disordered" evidence="1">
    <location>
        <begin position="171"/>
        <end position="291"/>
    </location>
</feature>
<protein>
    <submittedName>
        <fullName evidence="2">Uncharacterized protein</fullName>
    </submittedName>
</protein>
<organism evidence="2 3">
    <name type="scientific">Discina gigas</name>
    <dbReference type="NCBI Taxonomy" id="1032678"/>
    <lineage>
        <taxon>Eukaryota</taxon>
        <taxon>Fungi</taxon>
        <taxon>Dikarya</taxon>
        <taxon>Ascomycota</taxon>
        <taxon>Pezizomycotina</taxon>
        <taxon>Pezizomycetes</taxon>
        <taxon>Pezizales</taxon>
        <taxon>Discinaceae</taxon>
        <taxon>Discina</taxon>
    </lineage>
</organism>
<gene>
    <name evidence="2" type="ORF">Q9L58_004082</name>
</gene>
<feature type="compositionally biased region" description="Polar residues" evidence="1">
    <location>
        <begin position="184"/>
        <end position="195"/>
    </location>
</feature>
<accession>A0ABR3GLQ6</accession>
<evidence type="ECO:0000313" key="3">
    <source>
        <dbReference type="Proteomes" id="UP001447188"/>
    </source>
</evidence>
<proteinExistence type="predicted"/>
<evidence type="ECO:0000256" key="1">
    <source>
        <dbReference type="SAM" id="MobiDB-lite"/>
    </source>
</evidence>
<keyword evidence="3" id="KW-1185">Reference proteome</keyword>
<sequence length="400" mass="44262">MSRAEASSDPPKKVAKYDTATGIALSEILFLQRTSPLGALPLNLEHEILDPSDSPSSSKESTMRRKEHQIPTKPKIGTGLPLKVSNTKLKTINQKIYPRLSAVYHTLLKPGYATLNGFPDIPKAPDIFRGLRYSPSKDIAVGDIDYSKKRTVELKTDLPHSGIPGTILQDRITDKKTASGPAQVVSTTLESSAESEVSETDTSDNGVSLYLEPDTPRSPPAPKVTRNPDPLNPTNASIGPLKPPEDLHTKPRSPPESPVWSLDNCSSEAAPKENITSPGHEIEQHGPFNKSTSSWQNYRELCNELLDVRKYALRSEKEVQRLETRVRFLEKKVGIEKKSQKVKKNRRLPLVGGGDVKITRAIQLISHLIELRRFMEKLKKTKLENTCAKGVTGHPQSLID</sequence>
<comment type="caution">
    <text evidence="2">The sequence shown here is derived from an EMBL/GenBank/DDBJ whole genome shotgun (WGS) entry which is preliminary data.</text>
</comment>